<dbReference type="InterPro" id="IPR050385">
    <property type="entry name" value="Archaeal_FAD_synthase"/>
</dbReference>
<dbReference type="RefSeq" id="WP_196938880.1">
    <property type="nucleotide sequence ID" value="NZ_MU158689.1"/>
</dbReference>
<dbReference type="InterPro" id="IPR014729">
    <property type="entry name" value="Rossmann-like_a/b/a_fold"/>
</dbReference>
<evidence type="ECO:0000256" key="1">
    <source>
        <dbReference type="ARBA" id="ARBA00022679"/>
    </source>
</evidence>
<dbReference type="Proteomes" id="UP000618319">
    <property type="component" value="Unassembled WGS sequence"/>
</dbReference>
<feature type="domain" description="Cytidyltransferase-like" evidence="3">
    <location>
        <begin position="6"/>
        <end position="96"/>
    </location>
</feature>
<accession>A0ABR9TAV7</accession>
<keyword evidence="2 4" id="KW-0548">Nucleotidyltransferase</keyword>
<dbReference type="SUPFAM" id="SSF52374">
    <property type="entry name" value="Nucleotidylyl transferase"/>
    <property type="match status" value="1"/>
</dbReference>
<reference evidence="4 5" key="1">
    <citation type="submission" date="2018-02" db="EMBL/GenBank/DDBJ databases">
        <title>Sphingobacterium KA21.</title>
        <authorList>
            <person name="Vasarhelyi B.M."/>
            <person name="Deshmukh S."/>
            <person name="Balint B."/>
            <person name="Kukolya J."/>
        </authorList>
    </citation>
    <scope>NUCLEOTIDE SEQUENCE [LARGE SCALE GENOMIC DNA]</scope>
    <source>
        <strain evidence="4 5">Ka21</strain>
    </source>
</reference>
<dbReference type="NCBIfam" id="TIGR00125">
    <property type="entry name" value="cyt_tran_rel"/>
    <property type="match status" value="1"/>
</dbReference>
<dbReference type="PANTHER" id="PTHR43793">
    <property type="entry name" value="FAD SYNTHASE"/>
    <property type="match status" value="1"/>
</dbReference>
<dbReference type="GO" id="GO:0016779">
    <property type="term" value="F:nucleotidyltransferase activity"/>
    <property type="evidence" value="ECO:0007669"/>
    <property type="project" value="UniProtKB-KW"/>
</dbReference>
<dbReference type="EMBL" id="PSKQ01000024">
    <property type="protein sequence ID" value="MBE8722473.1"/>
    <property type="molecule type" value="Genomic_DNA"/>
</dbReference>
<dbReference type="Pfam" id="PF01467">
    <property type="entry name" value="CTP_transf_like"/>
    <property type="match status" value="1"/>
</dbReference>
<name>A0ABR9TAV7_9SPHI</name>
<protein>
    <submittedName>
        <fullName evidence="4">Glycerol-3-phosphate cytidylyltransferase</fullName>
    </submittedName>
</protein>
<comment type="caution">
    <text evidence="4">The sequence shown here is derived from an EMBL/GenBank/DDBJ whole genome shotgun (WGS) entry which is preliminary data.</text>
</comment>
<dbReference type="PANTHER" id="PTHR43793:SF1">
    <property type="entry name" value="FAD SYNTHASE"/>
    <property type="match status" value="1"/>
</dbReference>
<evidence type="ECO:0000313" key="5">
    <source>
        <dbReference type="Proteomes" id="UP000618319"/>
    </source>
</evidence>
<evidence type="ECO:0000256" key="2">
    <source>
        <dbReference type="ARBA" id="ARBA00022695"/>
    </source>
</evidence>
<organism evidence="4 5">
    <name type="scientific">Sphingobacterium pedocola</name>
    <dbReference type="NCBI Taxonomy" id="2082722"/>
    <lineage>
        <taxon>Bacteria</taxon>
        <taxon>Pseudomonadati</taxon>
        <taxon>Bacteroidota</taxon>
        <taxon>Sphingobacteriia</taxon>
        <taxon>Sphingobacteriales</taxon>
        <taxon>Sphingobacteriaceae</taxon>
        <taxon>Sphingobacterium</taxon>
    </lineage>
</organism>
<keyword evidence="1" id="KW-0808">Transferase</keyword>
<dbReference type="Gene3D" id="3.40.50.620">
    <property type="entry name" value="HUPs"/>
    <property type="match status" value="1"/>
</dbReference>
<dbReference type="InterPro" id="IPR004821">
    <property type="entry name" value="Cyt_trans-like"/>
</dbReference>
<proteinExistence type="predicted"/>
<sequence length="148" mass="16959">MKTGIIFGVFDLLHVGHIVTLEEARRQCDYLIVGLKADAHETAQDETQPAQTVVERFIKLEGCQYVDEIVPYESDDDIIDILQSLAIDVHFVGEDKAPLNFPGKEYCIQEGIELKYLKRRHRFSSHSVRNTVSEKELQKVAAFQIKRN</sequence>
<keyword evidence="5" id="KW-1185">Reference proteome</keyword>
<gene>
    <name evidence="4" type="ORF">C4F40_17235</name>
</gene>
<evidence type="ECO:0000259" key="3">
    <source>
        <dbReference type="Pfam" id="PF01467"/>
    </source>
</evidence>
<evidence type="ECO:0000313" key="4">
    <source>
        <dbReference type="EMBL" id="MBE8722473.1"/>
    </source>
</evidence>